<gene>
    <name evidence="3" type="ORF">OFUS_LOCUS15342</name>
</gene>
<feature type="compositionally biased region" description="Polar residues" evidence="2">
    <location>
        <begin position="196"/>
        <end position="208"/>
    </location>
</feature>
<keyword evidence="4" id="KW-1185">Reference proteome</keyword>
<proteinExistence type="predicted"/>
<feature type="compositionally biased region" description="Polar residues" evidence="2">
    <location>
        <begin position="95"/>
        <end position="104"/>
    </location>
</feature>
<evidence type="ECO:0000256" key="2">
    <source>
        <dbReference type="SAM" id="MobiDB-lite"/>
    </source>
</evidence>
<evidence type="ECO:0000313" key="3">
    <source>
        <dbReference type="EMBL" id="CAH1790087.1"/>
    </source>
</evidence>
<evidence type="ECO:0000256" key="1">
    <source>
        <dbReference type="SAM" id="Coils"/>
    </source>
</evidence>
<comment type="caution">
    <text evidence="3">The sequence shown here is derived from an EMBL/GenBank/DDBJ whole genome shotgun (WGS) entry which is preliminary data.</text>
</comment>
<dbReference type="Proteomes" id="UP000749559">
    <property type="component" value="Unassembled WGS sequence"/>
</dbReference>
<reference evidence="3" key="1">
    <citation type="submission" date="2022-03" db="EMBL/GenBank/DDBJ databases">
        <authorList>
            <person name="Martin C."/>
        </authorList>
    </citation>
    <scope>NUCLEOTIDE SEQUENCE</scope>
</reference>
<feature type="region of interest" description="Disordered" evidence="2">
    <location>
        <begin position="54"/>
        <end position="255"/>
    </location>
</feature>
<organism evidence="3 4">
    <name type="scientific">Owenia fusiformis</name>
    <name type="common">Polychaete worm</name>
    <dbReference type="NCBI Taxonomy" id="6347"/>
    <lineage>
        <taxon>Eukaryota</taxon>
        <taxon>Metazoa</taxon>
        <taxon>Spiralia</taxon>
        <taxon>Lophotrochozoa</taxon>
        <taxon>Annelida</taxon>
        <taxon>Polychaeta</taxon>
        <taxon>Sedentaria</taxon>
        <taxon>Canalipalpata</taxon>
        <taxon>Sabellida</taxon>
        <taxon>Oweniida</taxon>
        <taxon>Oweniidae</taxon>
        <taxon>Owenia</taxon>
    </lineage>
</organism>
<keyword evidence="1" id="KW-0175">Coiled coil</keyword>
<protein>
    <submittedName>
        <fullName evidence="3">Uncharacterized protein</fullName>
    </submittedName>
</protein>
<feature type="compositionally biased region" description="Polar residues" evidence="2">
    <location>
        <begin position="142"/>
        <end position="181"/>
    </location>
</feature>
<sequence>ADSIGIPDIREDLDQAKSAIETIDNKMNILTEDVSSLKQDLRMVLNILQRTNIVGLGGSNSPRGPGGSGSPEEGYGDKGSSPHAKLSPQFFLPTAQDSQPTQGQEGDLGSPVGPQPTRRGSREPSIAPLVEEEEDILSSSSNTELNNTPSIRQRSESATTESLHSNTNSPTGSLKSNTSNQHKAHPWGAQSGGTSPGVQVGPLNTRNLLQRPHSATDVNIDVEKQIPKHSGPRRRSAPHESSPGLEGRNSSIEHIVDVEKLAAIRKVMETTDL</sequence>
<dbReference type="EMBL" id="CAIIXF020000007">
    <property type="protein sequence ID" value="CAH1790087.1"/>
    <property type="molecule type" value="Genomic_DNA"/>
</dbReference>
<name>A0A8S4PA38_OWEFU</name>
<dbReference type="AlphaFoldDB" id="A0A8S4PA38"/>
<feature type="coiled-coil region" evidence="1">
    <location>
        <begin position="13"/>
        <end position="40"/>
    </location>
</feature>
<accession>A0A8S4PA38</accession>
<feature type="non-terminal residue" evidence="3">
    <location>
        <position position="1"/>
    </location>
</feature>
<evidence type="ECO:0000313" key="4">
    <source>
        <dbReference type="Proteomes" id="UP000749559"/>
    </source>
</evidence>